<accession>A0AAD4TD02</accession>
<feature type="chain" id="PRO_5041971798" evidence="1">
    <location>
        <begin position="21"/>
        <end position="79"/>
    </location>
</feature>
<reference evidence="2" key="1">
    <citation type="submission" date="2022-04" db="EMBL/GenBank/DDBJ databases">
        <title>A functionally conserved STORR gene fusion in Papaver species that diverged 16.8 million years ago.</title>
        <authorList>
            <person name="Catania T."/>
        </authorList>
    </citation>
    <scope>NUCLEOTIDE SEQUENCE</scope>
    <source>
        <strain evidence="2">S-188037</strain>
    </source>
</reference>
<protein>
    <submittedName>
        <fullName evidence="2">Uncharacterized protein</fullName>
    </submittedName>
</protein>
<dbReference type="EMBL" id="JAJJMB010002868">
    <property type="protein sequence ID" value="KAI3950370.1"/>
    <property type="molecule type" value="Genomic_DNA"/>
</dbReference>
<evidence type="ECO:0000256" key="1">
    <source>
        <dbReference type="SAM" id="SignalP"/>
    </source>
</evidence>
<feature type="signal peptide" evidence="1">
    <location>
        <begin position="1"/>
        <end position="20"/>
    </location>
</feature>
<name>A0AAD4TD02_9MAGN</name>
<sequence>MELILLPTVCLSSGVTVFEASPDSDAAAEDHQQRTRVFLKGNPLPSLKSLTLFRPGTFTIDVQYANAADQLQVPVRINT</sequence>
<dbReference type="Gene3D" id="2.60.34.10">
    <property type="entry name" value="Substrate Binding Domain Of DNAk, Chain A, domain 1"/>
    <property type="match status" value="1"/>
</dbReference>
<evidence type="ECO:0000313" key="2">
    <source>
        <dbReference type="EMBL" id="KAI3950370.1"/>
    </source>
</evidence>
<dbReference type="InterPro" id="IPR029047">
    <property type="entry name" value="HSP70_peptide-bd_sf"/>
</dbReference>
<evidence type="ECO:0000313" key="3">
    <source>
        <dbReference type="Proteomes" id="UP001202328"/>
    </source>
</evidence>
<proteinExistence type="predicted"/>
<gene>
    <name evidence="2" type="ORF">MKW98_003853</name>
</gene>
<comment type="caution">
    <text evidence="2">The sequence shown here is derived from an EMBL/GenBank/DDBJ whole genome shotgun (WGS) entry which is preliminary data.</text>
</comment>
<dbReference type="AlphaFoldDB" id="A0AAD4TD02"/>
<feature type="non-terminal residue" evidence="2">
    <location>
        <position position="79"/>
    </location>
</feature>
<keyword evidence="3" id="KW-1185">Reference proteome</keyword>
<organism evidence="2 3">
    <name type="scientific">Papaver atlanticum</name>
    <dbReference type="NCBI Taxonomy" id="357466"/>
    <lineage>
        <taxon>Eukaryota</taxon>
        <taxon>Viridiplantae</taxon>
        <taxon>Streptophyta</taxon>
        <taxon>Embryophyta</taxon>
        <taxon>Tracheophyta</taxon>
        <taxon>Spermatophyta</taxon>
        <taxon>Magnoliopsida</taxon>
        <taxon>Ranunculales</taxon>
        <taxon>Papaveraceae</taxon>
        <taxon>Papaveroideae</taxon>
        <taxon>Papaver</taxon>
    </lineage>
</organism>
<dbReference type="Proteomes" id="UP001202328">
    <property type="component" value="Unassembled WGS sequence"/>
</dbReference>
<keyword evidence="1" id="KW-0732">Signal</keyword>